<dbReference type="GO" id="GO:0052654">
    <property type="term" value="F:L-leucine-2-oxoglutarate transaminase activity"/>
    <property type="evidence" value="ECO:0007669"/>
    <property type="project" value="RHEA"/>
</dbReference>
<dbReference type="PANTHER" id="PTHR42743:SF11">
    <property type="entry name" value="AMINODEOXYCHORISMATE LYASE"/>
    <property type="match status" value="1"/>
</dbReference>
<dbReference type="InterPro" id="IPR036038">
    <property type="entry name" value="Aminotransferase-like"/>
</dbReference>
<dbReference type="NCBIfam" id="NF009896">
    <property type="entry name" value="PRK13356.1"/>
    <property type="match status" value="1"/>
</dbReference>
<evidence type="ECO:0000256" key="10">
    <source>
        <dbReference type="ARBA" id="ARBA00023304"/>
    </source>
</evidence>
<evidence type="ECO:0000256" key="4">
    <source>
        <dbReference type="ARBA" id="ARBA00004931"/>
    </source>
</evidence>
<keyword evidence="16" id="KW-0808">Transferase</keyword>
<accession>A0A5C8PQS2</accession>
<dbReference type="InterPro" id="IPR043131">
    <property type="entry name" value="BCAT-like_N"/>
</dbReference>
<evidence type="ECO:0000256" key="2">
    <source>
        <dbReference type="ARBA" id="ARBA00003109"/>
    </source>
</evidence>
<gene>
    <name evidence="16" type="ORF">FHP25_08175</name>
</gene>
<comment type="cofactor">
    <cofactor evidence="1 15">
        <name>pyridoxal 5'-phosphate</name>
        <dbReference type="ChEBI" id="CHEBI:597326"/>
    </cofactor>
</comment>
<keyword evidence="9 15" id="KW-0663">Pyridoxal phosphate</keyword>
<evidence type="ECO:0000256" key="1">
    <source>
        <dbReference type="ARBA" id="ARBA00001933"/>
    </source>
</evidence>
<comment type="caution">
    <text evidence="16">The sequence shown here is derived from an EMBL/GenBank/DDBJ whole genome shotgun (WGS) entry which is preliminary data.</text>
</comment>
<dbReference type="GO" id="GO:0052656">
    <property type="term" value="F:L-isoleucine-2-oxoglutarate transaminase activity"/>
    <property type="evidence" value="ECO:0007669"/>
    <property type="project" value="RHEA"/>
</dbReference>
<dbReference type="EMBL" id="VDUZ01000007">
    <property type="protein sequence ID" value="TXL78167.1"/>
    <property type="molecule type" value="Genomic_DNA"/>
</dbReference>
<comment type="pathway">
    <text evidence="4">Amino-acid biosynthesis; L-valine biosynthesis; L-valine from pyruvate: step 4/4.</text>
</comment>
<dbReference type="InterPro" id="IPR018300">
    <property type="entry name" value="Aminotrans_IV_CS"/>
</dbReference>
<dbReference type="OrthoDB" id="21319at2"/>
<evidence type="ECO:0000256" key="15">
    <source>
        <dbReference type="RuleBase" id="RU004516"/>
    </source>
</evidence>
<dbReference type="Gene3D" id="3.30.470.10">
    <property type="match status" value="1"/>
</dbReference>
<keyword evidence="16" id="KW-0032">Aminotransferase</keyword>
<organism evidence="16 17">
    <name type="scientific">Vineibacter terrae</name>
    <dbReference type="NCBI Taxonomy" id="2586908"/>
    <lineage>
        <taxon>Bacteria</taxon>
        <taxon>Pseudomonadati</taxon>
        <taxon>Pseudomonadota</taxon>
        <taxon>Alphaproteobacteria</taxon>
        <taxon>Hyphomicrobiales</taxon>
        <taxon>Vineibacter</taxon>
    </lineage>
</organism>
<dbReference type="InterPro" id="IPR050571">
    <property type="entry name" value="Class-IV_PLP-Dep_Aminotrnsfr"/>
</dbReference>
<comment type="pathway">
    <text evidence="3">Amino-acid biosynthesis; L-isoleucine biosynthesis; L-isoleucine from 2-oxobutanoate: step 4/4.</text>
</comment>
<evidence type="ECO:0000313" key="17">
    <source>
        <dbReference type="Proteomes" id="UP000321638"/>
    </source>
</evidence>
<evidence type="ECO:0000256" key="11">
    <source>
        <dbReference type="ARBA" id="ARBA00048212"/>
    </source>
</evidence>
<keyword evidence="10" id="KW-0028">Amino-acid biosynthesis</keyword>
<evidence type="ECO:0000256" key="13">
    <source>
        <dbReference type="ARBA" id="ARBA00049229"/>
    </source>
</evidence>
<dbReference type="InterPro" id="IPR043132">
    <property type="entry name" value="BCAT-like_C"/>
</dbReference>
<evidence type="ECO:0000256" key="7">
    <source>
        <dbReference type="ARBA" id="ARBA00013053"/>
    </source>
</evidence>
<dbReference type="Proteomes" id="UP000321638">
    <property type="component" value="Unassembled WGS sequence"/>
</dbReference>
<evidence type="ECO:0000313" key="16">
    <source>
        <dbReference type="EMBL" id="TXL78167.1"/>
    </source>
</evidence>
<comment type="catalytic activity">
    <reaction evidence="11">
        <text>L-valine + 2-oxoglutarate = 3-methyl-2-oxobutanoate + L-glutamate</text>
        <dbReference type="Rhea" id="RHEA:24813"/>
        <dbReference type="ChEBI" id="CHEBI:11851"/>
        <dbReference type="ChEBI" id="CHEBI:16810"/>
        <dbReference type="ChEBI" id="CHEBI:29985"/>
        <dbReference type="ChEBI" id="CHEBI:57762"/>
        <dbReference type="EC" id="2.6.1.42"/>
    </reaction>
</comment>
<comment type="catalytic activity">
    <reaction evidence="13">
        <text>L-leucine + 2-oxoglutarate = 4-methyl-2-oxopentanoate + L-glutamate</text>
        <dbReference type="Rhea" id="RHEA:18321"/>
        <dbReference type="ChEBI" id="CHEBI:16810"/>
        <dbReference type="ChEBI" id="CHEBI:17865"/>
        <dbReference type="ChEBI" id="CHEBI:29985"/>
        <dbReference type="ChEBI" id="CHEBI:57427"/>
        <dbReference type="EC" id="2.6.1.42"/>
    </reaction>
</comment>
<protein>
    <recommendedName>
        <fullName evidence="8">Probable branched-chain-amino-acid aminotransferase</fullName>
        <ecNumber evidence="7">2.6.1.42</ecNumber>
    </recommendedName>
</protein>
<evidence type="ECO:0000256" key="5">
    <source>
        <dbReference type="ARBA" id="ARBA00005072"/>
    </source>
</evidence>
<dbReference type="GO" id="GO:0005829">
    <property type="term" value="C:cytosol"/>
    <property type="evidence" value="ECO:0007669"/>
    <property type="project" value="TreeGrafter"/>
</dbReference>
<evidence type="ECO:0000256" key="14">
    <source>
        <dbReference type="RuleBase" id="RU004106"/>
    </source>
</evidence>
<reference evidence="16 17" key="1">
    <citation type="submission" date="2019-06" db="EMBL/GenBank/DDBJ databases">
        <title>New taxonomy in bacterial strain CC-CFT640, isolated from vineyard.</title>
        <authorList>
            <person name="Lin S.-Y."/>
            <person name="Tsai C.-F."/>
            <person name="Young C.-C."/>
        </authorList>
    </citation>
    <scope>NUCLEOTIDE SEQUENCE [LARGE SCALE GENOMIC DNA]</scope>
    <source>
        <strain evidence="16 17">CC-CFT640</strain>
    </source>
</reference>
<dbReference type="Gene3D" id="3.20.10.10">
    <property type="entry name" value="D-amino Acid Aminotransferase, subunit A, domain 2"/>
    <property type="match status" value="1"/>
</dbReference>
<dbReference type="GO" id="GO:0009082">
    <property type="term" value="P:branched-chain amino acid biosynthetic process"/>
    <property type="evidence" value="ECO:0007669"/>
    <property type="project" value="UniProtKB-KW"/>
</dbReference>
<dbReference type="GO" id="GO:0052655">
    <property type="term" value="F:L-valine-2-oxoglutarate transaminase activity"/>
    <property type="evidence" value="ECO:0007669"/>
    <property type="project" value="RHEA"/>
</dbReference>
<evidence type="ECO:0000256" key="3">
    <source>
        <dbReference type="ARBA" id="ARBA00004824"/>
    </source>
</evidence>
<keyword evidence="10" id="KW-0100">Branched-chain amino acid biosynthesis</keyword>
<dbReference type="PROSITE" id="PS00770">
    <property type="entry name" value="AA_TRANSFER_CLASS_4"/>
    <property type="match status" value="1"/>
</dbReference>
<evidence type="ECO:0000256" key="9">
    <source>
        <dbReference type="ARBA" id="ARBA00022898"/>
    </source>
</evidence>
<dbReference type="InterPro" id="IPR001544">
    <property type="entry name" value="Aminotrans_IV"/>
</dbReference>
<evidence type="ECO:0000256" key="6">
    <source>
        <dbReference type="ARBA" id="ARBA00009320"/>
    </source>
</evidence>
<dbReference type="EC" id="2.6.1.42" evidence="7"/>
<keyword evidence="17" id="KW-1185">Reference proteome</keyword>
<name>A0A5C8PQS2_9HYPH</name>
<comment type="pathway">
    <text evidence="5">Amino-acid biosynthesis; L-leucine biosynthesis; L-leucine from 3-methyl-2-oxobutanoate: step 4/4.</text>
</comment>
<dbReference type="Pfam" id="PF01063">
    <property type="entry name" value="Aminotran_4"/>
    <property type="match status" value="1"/>
</dbReference>
<comment type="catalytic activity">
    <reaction evidence="12">
        <text>L-isoleucine + 2-oxoglutarate = (S)-3-methyl-2-oxopentanoate + L-glutamate</text>
        <dbReference type="Rhea" id="RHEA:24801"/>
        <dbReference type="ChEBI" id="CHEBI:16810"/>
        <dbReference type="ChEBI" id="CHEBI:29985"/>
        <dbReference type="ChEBI" id="CHEBI:35146"/>
        <dbReference type="ChEBI" id="CHEBI:58045"/>
        <dbReference type="EC" id="2.6.1.42"/>
    </reaction>
</comment>
<sequence>MARTGGGTRMDTLTFWEGKWHEGNPALMGPRDHAFWLGSIVFDGGRAYEGCGPDLDLHAARAVRSARTLGLQPAQTADEILALSKEAVRRFGSKAELYVRPMFWATKGGPGPISIDPTSTRFCLCVYVSPLPNGQGLSLGLCRTIRRPTPESAPTAAKASCLYPNSSRGVAEILARGFQNGVVLDALGNVAETCSSNIFLVKDGVAITPIANGTFLAGITRNRTIQLLRGSGTRVEERTVLPGELDSADEIFTTGNAGKVQPVIRYESRELQPGPIGRKAAQLYRDYAHTQRIC</sequence>
<evidence type="ECO:0000256" key="8">
    <source>
        <dbReference type="ARBA" id="ARBA00014472"/>
    </source>
</evidence>
<dbReference type="SUPFAM" id="SSF56752">
    <property type="entry name" value="D-aminoacid aminotransferase-like PLP-dependent enzymes"/>
    <property type="match status" value="1"/>
</dbReference>
<evidence type="ECO:0000256" key="12">
    <source>
        <dbReference type="ARBA" id="ARBA00048798"/>
    </source>
</evidence>
<dbReference type="AlphaFoldDB" id="A0A5C8PQS2"/>
<comment type="function">
    <text evidence="2">Acts on leucine, isoleucine and valine.</text>
</comment>
<dbReference type="PANTHER" id="PTHR42743">
    <property type="entry name" value="AMINO-ACID AMINOTRANSFERASE"/>
    <property type="match status" value="1"/>
</dbReference>
<proteinExistence type="inferred from homology"/>
<comment type="similarity">
    <text evidence="6 14">Belongs to the class-IV pyridoxal-phosphate-dependent aminotransferase family.</text>
</comment>